<keyword evidence="2" id="KW-1185">Reference proteome</keyword>
<dbReference type="KEGG" id="ifl:C1H71_13550"/>
<reference evidence="1 2" key="1">
    <citation type="submission" date="2018-01" db="EMBL/GenBank/DDBJ databases">
        <title>Genome sequence of Iodobacter sp. strain PCH194 isolated from Indian Trans-Himalaya.</title>
        <authorList>
            <person name="Kumar V."/>
            <person name="Thakur V."/>
            <person name="Kumar S."/>
            <person name="Singh D."/>
        </authorList>
    </citation>
    <scope>NUCLEOTIDE SEQUENCE [LARGE SCALE GENOMIC DNA]</scope>
    <source>
        <strain evidence="1 2">PCH194</strain>
    </source>
</reference>
<gene>
    <name evidence="1" type="ORF">C1H71_13550</name>
</gene>
<dbReference type="RefSeq" id="WP_130106994.1">
    <property type="nucleotide sequence ID" value="NZ_CP025781.1"/>
</dbReference>
<evidence type="ECO:0000313" key="1">
    <source>
        <dbReference type="EMBL" id="QBC45745.1"/>
    </source>
</evidence>
<sequence>MSENKGFKFKLSDKVRLKLSGETGEVIGQAAYLTDANGYFVRYKDATGKQVEQWWGESAIELDAA</sequence>
<accession>A0A7G3GFU8</accession>
<evidence type="ECO:0000313" key="2">
    <source>
        <dbReference type="Proteomes" id="UP000515917"/>
    </source>
</evidence>
<dbReference type="AlphaFoldDB" id="A0A7G3GFU8"/>
<dbReference type="EMBL" id="CP025781">
    <property type="protein sequence ID" value="QBC45745.1"/>
    <property type="molecule type" value="Genomic_DNA"/>
</dbReference>
<dbReference type="Proteomes" id="UP000515917">
    <property type="component" value="Chromosome"/>
</dbReference>
<proteinExistence type="predicted"/>
<protein>
    <submittedName>
        <fullName evidence="1">Uncharacterized protein</fullName>
    </submittedName>
</protein>
<name>A0A7G3GFU8_9NEIS</name>
<organism evidence="1 2">
    <name type="scientific">Iodobacter fluviatilis</name>
    <dbReference type="NCBI Taxonomy" id="537"/>
    <lineage>
        <taxon>Bacteria</taxon>
        <taxon>Pseudomonadati</taxon>
        <taxon>Pseudomonadota</taxon>
        <taxon>Betaproteobacteria</taxon>
        <taxon>Neisseriales</taxon>
        <taxon>Chitinibacteraceae</taxon>
        <taxon>Iodobacter</taxon>
    </lineage>
</organism>